<name>A0A518B0W1_9BACT</name>
<dbReference type="EMBL" id="CP036279">
    <property type="protein sequence ID" value="QDU60600.1"/>
    <property type="molecule type" value="Genomic_DNA"/>
</dbReference>
<proteinExistence type="predicted"/>
<organism evidence="2 3">
    <name type="scientific">Kolteria novifilia</name>
    <dbReference type="NCBI Taxonomy" id="2527975"/>
    <lineage>
        <taxon>Bacteria</taxon>
        <taxon>Pseudomonadati</taxon>
        <taxon>Planctomycetota</taxon>
        <taxon>Planctomycetia</taxon>
        <taxon>Kolteriales</taxon>
        <taxon>Kolteriaceae</taxon>
        <taxon>Kolteria</taxon>
    </lineage>
</organism>
<sequence precursor="true">MRFSLFAVALAMLMPAVSNAGKWHSDYRKALKEAKKLDRPILVCFAGKEGPILTSARLMKHKPLMDKFVLLHVFKQKGHSKTEGQELYNLFEIDNDHAYVVIERDQEWQYFRHEEDLSDDQLGQVLEKTSDAKGVPSNEIIRLVNGEEVIESSPTQSYYYEPSNSRGYCPNCQRR</sequence>
<accession>A0A518B0W1</accession>
<dbReference type="Proteomes" id="UP000317093">
    <property type="component" value="Chromosome"/>
</dbReference>
<reference evidence="2 3" key="1">
    <citation type="submission" date="2019-02" db="EMBL/GenBank/DDBJ databases">
        <title>Deep-cultivation of Planctomycetes and their phenomic and genomic characterization uncovers novel biology.</title>
        <authorList>
            <person name="Wiegand S."/>
            <person name="Jogler M."/>
            <person name="Boedeker C."/>
            <person name="Pinto D."/>
            <person name="Vollmers J."/>
            <person name="Rivas-Marin E."/>
            <person name="Kohn T."/>
            <person name="Peeters S.H."/>
            <person name="Heuer A."/>
            <person name="Rast P."/>
            <person name="Oberbeckmann S."/>
            <person name="Bunk B."/>
            <person name="Jeske O."/>
            <person name="Meyerdierks A."/>
            <person name="Storesund J.E."/>
            <person name="Kallscheuer N."/>
            <person name="Luecker S."/>
            <person name="Lage O.M."/>
            <person name="Pohl T."/>
            <person name="Merkel B.J."/>
            <person name="Hornburger P."/>
            <person name="Mueller R.-W."/>
            <person name="Bruemmer F."/>
            <person name="Labrenz M."/>
            <person name="Spormann A.M."/>
            <person name="Op den Camp H."/>
            <person name="Overmann J."/>
            <person name="Amann R."/>
            <person name="Jetten M.S.M."/>
            <person name="Mascher T."/>
            <person name="Medema M.H."/>
            <person name="Devos D.P."/>
            <person name="Kaster A.-K."/>
            <person name="Ovreas L."/>
            <person name="Rohde M."/>
            <person name="Galperin M.Y."/>
            <person name="Jogler C."/>
        </authorList>
    </citation>
    <scope>NUCLEOTIDE SEQUENCE [LARGE SCALE GENOMIC DNA]</scope>
    <source>
        <strain evidence="2 3">Pan216</strain>
    </source>
</reference>
<evidence type="ECO:0008006" key="4">
    <source>
        <dbReference type="Google" id="ProtNLM"/>
    </source>
</evidence>
<keyword evidence="1" id="KW-0732">Signal</keyword>
<feature type="signal peptide" evidence="1">
    <location>
        <begin position="1"/>
        <end position="20"/>
    </location>
</feature>
<dbReference type="OrthoDB" id="269677at2"/>
<dbReference type="AlphaFoldDB" id="A0A518B0W1"/>
<evidence type="ECO:0000313" key="2">
    <source>
        <dbReference type="EMBL" id="QDU60600.1"/>
    </source>
</evidence>
<evidence type="ECO:0000256" key="1">
    <source>
        <dbReference type="SAM" id="SignalP"/>
    </source>
</evidence>
<keyword evidence="3" id="KW-1185">Reference proteome</keyword>
<evidence type="ECO:0000313" key="3">
    <source>
        <dbReference type="Proteomes" id="UP000317093"/>
    </source>
</evidence>
<dbReference type="RefSeq" id="WP_145256698.1">
    <property type="nucleotide sequence ID" value="NZ_CP036279.1"/>
</dbReference>
<feature type="chain" id="PRO_5022100274" description="DUF4174 domain-containing protein" evidence="1">
    <location>
        <begin position="21"/>
        <end position="175"/>
    </location>
</feature>
<protein>
    <recommendedName>
        <fullName evidence="4">DUF4174 domain-containing protein</fullName>
    </recommendedName>
</protein>
<gene>
    <name evidence="2" type="ORF">Pan216_14470</name>
</gene>
<dbReference type="KEGG" id="knv:Pan216_14470"/>